<dbReference type="PRINTS" id="PR00464">
    <property type="entry name" value="EP450II"/>
</dbReference>
<name>A0A1S4FLF1_AEDAE</name>
<dbReference type="GO" id="GO:0004497">
    <property type="term" value="F:monooxygenase activity"/>
    <property type="evidence" value="ECO:0007669"/>
    <property type="project" value="UniProtKB-KW"/>
</dbReference>
<evidence type="ECO:0000256" key="13">
    <source>
        <dbReference type="PIRSR" id="PIRSR602402-1"/>
    </source>
</evidence>
<proteinExistence type="inferred from homology"/>
<dbReference type="AlphaFoldDB" id="A0A1S4FLF1"/>
<dbReference type="InterPro" id="IPR017972">
    <property type="entry name" value="Cyt_P450_CS"/>
</dbReference>
<keyword evidence="12" id="KW-0472">Membrane</keyword>
<evidence type="ECO:0000256" key="9">
    <source>
        <dbReference type="ARBA" id="ARBA00023002"/>
    </source>
</evidence>
<dbReference type="PANTHER" id="PTHR24292">
    <property type="entry name" value="CYTOCHROME P450"/>
    <property type="match status" value="1"/>
</dbReference>
<keyword evidence="5 13" id="KW-0349">Heme</keyword>
<evidence type="ECO:0000313" key="16">
    <source>
        <dbReference type="EMBL" id="EAT39030.1"/>
    </source>
</evidence>
<keyword evidence="6 13" id="KW-0479">Metal-binding</keyword>
<dbReference type="Proteomes" id="UP000682892">
    <property type="component" value="Chromosome 1"/>
</dbReference>
<keyword evidence="7" id="KW-0256">Endoplasmic reticulum</keyword>
<evidence type="ECO:0000256" key="6">
    <source>
        <dbReference type="ARBA" id="ARBA00022723"/>
    </source>
</evidence>
<dbReference type="InterPro" id="IPR002402">
    <property type="entry name" value="Cyt_P450_E_grp-II"/>
</dbReference>
<dbReference type="Gene3D" id="1.10.630.10">
    <property type="entry name" value="Cytochrome P450"/>
    <property type="match status" value="1"/>
</dbReference>
<dbReference type="GO" id="GO:0016705">
    <property type="term" value="F:oxidoreductase activity, acting on paired donors, with incorporation or reduction of molecular oxygen"/>
    <property type="evidence" value="ECO:0007669"/>
    <property type="project" value="InterPro"/>
</dbReference>
<dbReference type="GO" id="GO:0005789">
    <property type="term" value="C:endoplasmic reticulum membrane"/>
    <property type="evidence" value="ECO:0007669"/>
    <property type="project" value="UniProtKB-SubCell"/>
</dbReference>
<dbReference type="KEGG" id="aag:5571528"/>
<dbReference type="GO" id="GO:0005506">
    <property type="term" value="F:iron ion binding"/>
    <property type="evidence" value="ECO:0007669"/>
    <property type="project" value="InterPro"/>
</dbReference>
<dbReference type="InterPro" id="IPR036396">
    <property type="entry name" value="Cyt_P450_sf"/>
</dbReference>
<dbReference type="PRINTS" id="PR00385">
    <property type="entry name" value="P450"/>
</dbReference>
<dbReference type="CDD" id="cd11056">
    <property type="entry name" value="CYP6-like"/>
    <property type="match status" value="1"/>
</dbReference>
<reference evidence="16" key="1">
    <citation type="submission" date="2005-10" db="EMBL/GenBank/DDBJ databases">
        <authorList>
            <person name="Loftus B.J."/>
            <person name="Nene V.M."/>
            <person name="Hannick L.I."/>
            <person name="Bidwell S."/>
            <person name="Haas B."/>
            <person name="Amedeo P."/>
            <person name="Orvis J."/>
            <person name="Wortman J.R."/>
            <person name="White O.R."/>
            <person name="Salzberg S."/>
            <person name="Shumway M."/>
            <person name="Koo H."/>
            <person name="Zhao Y."/>
            <person name="Holmes M."/>
            <person name="Miller J."/>
            <person name="Schatz M."/>
            <person name="Pop M."/>
            <person name="Pai G."/>
            <person name="Utterback T."/>
            <person name="Rogers Y.-H."/>
            <person name="Kravitz S."/>
            <person name="Fraser C.M."/>
        </authorList>
    </citation>
    <scope>NUCLEOTIDE SEQUENCE</scope>
    <source>
        <strain evidence="16">Liverpool</strain>
    </source>
</reference>
<dbReference type="GO" id="GO:0020037">
    <property type="term" value="F:heme binding"/>
    <property type="evidence" value="ECO:0007669"/>
    <property type="project" value="InterPro"/>
</dbReference>
<keyword evidence="8" id="KW-0492">Microsome</keyword>
<evidence type="ECO:0000313" key="17">
    <source>
        <dbReference type="Proteomes" id="UP000682892"/>
    </source>
</evidence>
<evidence type="ECO:0000256" key="8">
    <source>
        <dbReference type="ARBA" id="ARBA00022848"/>
    </source>
</evidence>
<protein>
    <submittedName>
        <fullName evidence="16">AAEL009126-PA</fullName>
    </submittedName>
</protein>
<dbReference type="OMA" id="KEHFSTQ"/>
<keyword evidence="10 13" id="KW-0408">Iron</keyword>
<feature type="signal peptide" evidence="15">
    <location>
        <begin position="1"/>
        <end position="22"/>
    </location>
</feature>
<keyword evidence="9 14" id="KW-0560">Oxidoreductase</keyword>
<reference evidence="16" key="2">
    <citation type="journal article" date="2007" name="Science">
        <title>Genome sequence of Aedes aegypti, a major arbovirus vector.</title>
        <authorList>
            <person name="Nene V."/>
            <person name="Wortman J.R."/>
            <person name="Lawson D."/>
            <person name="Haas B."/>
            <person name="Kodira C."/>
            <person name="Tu Z.J."/>
            <person name="Loftus B."/>
            <person name="Xi Z."/>
            <person name="Megy K."/>
            <person name="Grabherr M."/>
            <person name="Ren Q."/>
            <person name="Zdobnov E.M."/>
            <person name="Lobo N.F."/>
            <person name="Campbell K.S."/>
            <person name="Brown S.E."/>
            <person name="Bonaldo M.F."/>
            <person name="Zhu J."/>
            <person name="Sinkins S.P."/>
            <person name="Hogenkamp D.G."/>
            <person name="Amedeo P."/>
            <person name="Arensburger P."/>
            <person name="Atkinson P.W."/>
            <person name="Bidwell S."/>
            <person name="Biedler J."/>
            <person name="Birney E."/>
            <person name="Bruggner R.V."/>
            <person name="Costas J."/>
            <person name="Coy M.R."/>
            <person name="Crabtree J."/>
            <person name="Crawford M."/>
            <person name="Debruyn B."/>
            <person name="Decaprio D."/>
            <person name="Eiglmeier K."/>
            <person name="Eisenstadt E."/>
            <person name="El-Dorry H."/>
            <person name="Gelbart W.M."/>
            <person name="Gomes S.L."/>
            <person name="Hammond M."/>
            <person name="Hannick L.I."/>
            <person name="Hogan J.R."/>
            <person name="Holmes M.H."/>
            <person name="Jaffe D."/>
            <person name="Johnston J.S."/>
            <person name="Kennedy R.C."/>
            <person name="Koo H."/>
            <person name="Kravitz S."/>
            <person name="Kriventseva E.V."/>
            <person name="Kulp D."/>
            <person name="Labutti K."/>
            <person name="Lee E."/>
            <person name="Li S."/>
            <person name="Lovin D.D."/>
            <person name="Mao C."/>
            <person name="Mauceli E."/>
            <person name="Menck C.F."/>
            <person name="Miller J.R."/>
            <person name="Montgomery P."/>
            <person name="Mori A."/>
            <person name="Nascimento A.L."/>
            <person name="Naveira H.F."/>
            <person name="Nusbaum C."/>
            <person name="O'leary S."/>
            <person name="Orvis J."/>
            <person name="Pertea M."/>
            <person name="Quesneville H."/>
            <person name="Reidenbach K.R."/>
            <person name="Rogers Y.H."/>
            <person name="Roth C.W."/>
            <person name="Schneider J.R."/>
            <person name="Schatz M."/>
            <person name="Shumway M."/>
            <person name="Stanke M."/>
            <person name="Stinson E.O."/>
            <person name="Tubio J.M."/>
            <person name="Vanzee J.P."/>
            <person name="Verjovski-Almeida S."/>
            <person name="Werner D."/>
            <person name="White O."/>
            <person name="Wyder S."/>
            <person name="Zeng Q."/>
            <person name="Zhao Q."/>
            <person name="Zhao Y."/>
            <person name="Hill C.A."/>
            <person name="Raikhel A.S."/>
            <person name="Soares M.B."/>
            <person name="Knudson D.L."/>
            <person name="Lee N.H."/>
            <person name="Galagan J."/>
            <person name="Salzberg S.L."/>
            <person name="Paulsen I.T."/>
            <person name="Dimopoulos G."/>
            <person name="Collins F.H."/>
            <person name="Birren B."/>
            <person name="Fraser-Liggett C.M."/>
            <person name="Severson D.W."/>
        </authorList>
    </citation>
    <scope>NUCLEOTIDE SEQUENCE [LARGE SCALE GENOMIC DNA]</scope>
    <source>
        <strain evidence="16">Liverpool</strain>
    </source>
</reference>
<dbReference type="Pfam" id="PF00067">
    <property type="entry name" value="p450"/>
    <property type="match status" value="1"/>
</dbReference>
<evidence type="ECO:0000256" key="15">
    <source>
        <dbReference type="SAM" id="SignalP"/>
    </source>
</evidence>
<sequence>MWIYLTVLALTLAVLWVRKRYAYWKERGIPYVEPSFPAGNIRGMGRKEHFSTQMQRCYKELKGKGPVGGVFFFINPVPLALDLDFIKTVLVKDFQYFHDRSIYYNEKDDPLSAHLVALEGAKWKNLRTKLTPTFTSGKMKTMFPTIIGVADEFQKMMKNEVVGNTEIEMKDILARFTTDVIGTCAFGIECNSLQDPNAQFRRMGRKIFSVAKGRLLKLITAQQFRSLARMLGITLIDKDVSDFFIGAVRDTIKYREENKIERNDFMSLLMKLKNDESSQDTNSGDVETLTVEQIAAQAFVFFLAGFETSSTAMSNSLYELAQNSDLQNKARKSVMDAIKKYGSLTYEAMQDMQYIDQCINESLRKYPPASNLTRTVSTDYKLPDSNVVLQQGSTLIVPVYALHHDAEYYPDPEKYDPDRFTPEEVAKRNPYCFLPFGEGPRNCIGMRFGMLQARVGLAYLLRDFSFTLSNKTPVPLKISPHSPILTSEGGLWLNVRKL</sequence>
<reference evidence="16" key="3">
    <citation type="submission" date="2012-09" db="EMBL/GenBank/DDBJ databases">
        <authorList>
            <consortium name="VectorBase"/>
        </authorList>
    </citation>
    <scope>NUCLEOTIDE SEQUENCE</scope>
    <source>
        <strain evidence="16">Liverpool</strain>
    </source>
</reference>
<dbReference type="EMBL" id="CH477556">
    <property type="protein sequence ID" value="EAT39030.1"/>
    <property type="molecule type" value="Genomic_DNA"/>
</dbReference>
<dbReference type="OrthoDB" id="2789670at2759"/>
<feature type="binding site" description="axial binding residue" evidence="13">
    <location>
        <position position="443"/>
    </location>
    <ligand>
        <name>heme</name>
        <dbReference type="ChEBI" id="CHEBI:30413"/>
    </ligand>
    <ligandPart>
        <name>Fe</name>
        <dbReference type="ChEBI" id="CHEBI:18248"/>
    </ligandPart>
</feature>
<evidence type="ECO:0000256" key="10">
    <source>
        <dbReference type="ARBA" id="ARBA00023004"/>
    </source>
</evidence>
<comment type="cofactor">
    <cofactor evidence="1 13">
        <name>heme</name>
        <dbReference type="ChEBI" id="CHEBI:30413"/>
    </cofactor>
</comment>
<dbReference type="InterPro" id="IPR001128">
    <property type="entry name" value="Cyt_P450"/>
</dbReference>
<dbReference type="GeneID" id="5571528"/>
<accession>A0A1S4FLF1</accession>
<evidence type="ECO:0000256" key="12">
    <source>
        <dbReference type="ARBA" id="ARBA00023136"/>
    </source>
</evidence>
<evidence type="ECO:0000256" key="14">
    <source>
        <dbReference type="RuleBase" id="RU000461"/>
    </source>
</evidence>
<organism evidence="16 17">
    <name type="scientific">Aedes aegypti</name>
    <name type="common">Yellowfever mosquito</name>
    <name type="synonym">Culex aegypti</name>
    <dbReference type="NCBI Taxonomy" id="7159"/>
    <lineage>
        <taxon>Eukaryota</taxon>
        <taxon>Metazoa</taxon>
        <taxon>Ecdysozoa</taxon>
        <taxon>Arthropoda</taxon>
        <taxon>Hexapoda</taxon>
        <taxon>Insecta</taxon>
        <taxon>Pterygota</taxon>
        <taxon>Neoptera</taxon>
        <taxon>Endopterygota</taxon>
        <taxon>Diptera</taxon>
        <taxon>Nematocera</taxon>
        <taxon>Culicoidea</taxon>
        <taxon>Culicidae</taxon>
        <taxon>Culicinae</taxon>
        <taxon>Aedini</taxon>
        <taxon>Aedes</taxon>
        <taxon>Stegomyia</taxon>
    </lineage>
</organism>
<dbReference type="InterPro" id="IPR050476">
    <property type="entry name" value="Insect_CytP450_Detox"/>
</dbReference>
<keyword evidence="11 14" id="KW-0503">Monooxygenase</keyword>
<evidence type="ECO:0000256" key="3">
    <source>
        <dbReference type="ARBA" id="ARBA00004406"/>
    </source>
</evidence>
<keyword evidence="15" id="KW-0732">Signal</keyword>
<comment type="similarity">
    <text evidence="4 14">Belongs to the cytochrome P450 family.</text>
</comment>
<comment type="subcellular location">
    <subcellularLocation>
        <location evidence="3">Endoplasmic reticulum membrane</location>
        <topology evidence="3">Peripheral membrane protein</topology>
    </subcellularLocation>
    <subcellularLocation>
        <location evidence="2">Microsome membrane</location>
        <topology evidence="2">Peripheral membrane protein</topology>
    </subcellularLocation>
</comment>
<dbReference type="SUPFAM" id="SSF48264">
    <property type="entry name" value="Cytochrome P450"/>
    <property type="match status" value="1"/>
</dbReference>
<evidence type="ECO:0000256" key="5">
    <source>
        <dbReference type="ARBA" id="ARBA00022617"/>
    </source>
</evidence>
<dbReference type="FunFam" id="1.10.630.10:FF:000042">
    <property type="entry name" value="Cytochrome P450"/>
    <property type="match status" value="1"/>
</dbReference>
<evidence type="ECO:0000256" key="2">
    <source>
        <dbReference type="ARBA" id="ARBA00004174"/>
    </source>
</evidence>
<evidence type="ECO:0000256" key="11">
    <source>
        <dbReference type="ARBA" id="ARBA00023033"/>
    </source>
</evidence>
<evidence type="ECO:0000256" key="1">
    <source>
        <dbReference type="ARBA" id="ARBA00001971"/>
    </source>
</evidence>
<evidence type="ECO:0000256" key="7">
    <source>
        <dbReference type="ARBA" id="ARBA00022824"/>
    </source>
</evidence>
<evidence type="ECO:0000256" key="4">
    <source>
        <dbReference type="ARBA" id="ARBA00010617"/>
    </source>
</evidence>
<feature type="chain" id="PRO_5036479401" evidence="15">
    <location>
        <begin position="23"/>
        <end position="498"/>
    </location>
</feature>
<gene>
    <name evidence="16" type="primary">CYP6N6</name>
    <name evidence="16" type="ORF">AaeL_AAEL009126</name>
</gene>
<dbReference type="PANTHER" id="PTHR24292:SF103">
    <property type="entry name" value="CYTOCHROME P450 6BS1"/>
    <property type="match status" value="1"/>
</dbReference>
<feature type="non-terminal residue" evidence="16">
    <location>
        <position position="498"/>
    </location>
</feature>
<dbReference type="PROSITE" id="PS00086">
    <property type="entry name" value="CYTOCHROME_P450"/>
    <property type="match status" value="1"/>
</dbReference>